<dbReference type="RefSeq" id="XP_014563217.1">
    <property type="nucleotide sequence ID" value="XM_014707731.1"/>
</dbReference>
<dbReference type="OrthoDB" id="2191681at2759"/>
<comment type="caution">
    <text evidence="2">The sequence shown here is derived from an EMBL/GenBank/DDBJ whole genome shotgun (WGS) entry which is preliminary data.</text>
</comment>
<dbReference type="AlphaFoldDB" id="A0A0B2UJL8"/>
<dbReference type="InParanoid" id="A0A0B2UJL8"/>
<feature type="transmembrane region" description="Helical" evidence="1">
    <location>
        <begin position="15"/>
        <end position="34"/>
    </location>
</feature>
<feature type="transmembrane region" description="Helical" evidence="1">
    <location>
        <begin position="117"/>
        <end position="135"/>
    </location>
</feature>
<dbReference type="VEuPathDB" id="MicrosporidiaDB:M896_091030"/>
<name>A0A0B2UJL8_9MICR</name>
<reference evidence="2 3" key="1">
    <citation type="journal article" date="2014" name="MBio">
        <title>The Ordospora colligata genome; evolution of extreme reduction in microsporidia and host-to-parasite horizontal gene transfer.</title>
        <authorList>
            <person name="Pombert J.-F."/>
            <person name="Haag K.L."/>
            <person name="Beidas S."/>
            <person name="Ebert D."/>
            <person name="Keeling P.J."/>
        </authorList>
    </citation>
    <scope>NUCLEOTIDE SEQUENCE [LARGE SCALE GENOMIC DNA]</scope>
    <source>
        <strain evidence="2 3">OC4</strain>
    </source>
</reference>
<keyword evidence="1" id="KW-0812">Transmembrane</keyword>
<feature type="transmembrane region" description="Helical" evidence="1">
    <location>
        <begin position="192"/>
        <end position="209"/>
    </location>
</feature>
<evidence type="ECO:0000256" key="1">
    <source>
        <dbReference type="SAM" id="Phobius"/>
    </source>
</evidence>
<sequence>MDAQNQIKRNLKNNYILIEFLMFVTRTVVLAFAIHENPYLSITKGIQGAWINTIFIDITNIFQFIFIFDVIQRENIFQMLLYIPIIMYAMLIILATILNAEIIEFKTGAVNGRARFLYAYTGILAFEILIHIPVYKKLKAGFMWSNFKKIGADPKMNEAFQRREELNAIKKLTIVFVCSEVLGIYFNKVDMILFKQISLGIIFIVMMPFQNDEYVAHRIVFLILSGIFFVGGIVSLALDIVHFFVNNVTKLESIVDSLFYMFIMFLLFIGGFRDYKMFGSGLKEYYNGITTSSRKKLILEKEHDFE</sequence>
<keyword evidence="1" id="KW-1133">Transmembrane helix</keyword>
<feature type="transmembrane region" description="Helical" evidence="1">
    <location>
        <begin position="80"/>
        <end position="97"/>
    </location>
</feature>
<evidence type="ECO:0000313" key="3">
    <source>
        <dbReference type="Proteomes" id="UP000031056"/>
    </source>
</evidence>
<gene>
    <name evidence="2" type="ORF">M896_091030</name>
</gene>
<dbReference type="EMBL" id="JOKQ01000009">
    <property type="protein sequence ID" value="KHN69175.1"/>
    <property type="molecule type" value="Genomic_DNA"/>
</dbReference>
<feature type="transmembrane region" description="Helical" evidence="1">
    <location>
        <begin position="221"/>
        <end position="245"/>
    </location>
</feature>
<protein>
    <submittedName>
        <fullName evidence="2">Uncharacterized protein</fullName>
    </submittedName>
</protein>
<organism evidence="2 3">
    <name type="scientific">Ordospora colligata OC4</name>
    <dbReference type="NCBI Taxonomy" id="1354746"/>
    <lineage>
        <taxon>Eukaryota</taxon>
        <taxon>Fungi</taxon>
        <taxon>Fungi incertae sedis</taxon>
        <taxon>Microsporidia</taxon>
        <taxon>Ordosporidae</taxon>
        <taxon>Ordospora</taxon>
    </lineage>
</organism>
<dbReference type="Proteomes" id="UP000031056">
    <property type="component" value="Unassembled WGS sequence"/>
</dbReference>
<accession>A0A0B2UJL8</accession>
<evidence type="ECO:0000313" key="2">
    <source>
        <dbReference type="EMBL" id="KHN69175.1"/>
    </source>
</evidence>
<feature type="transmembrane region" description="Helical" evidence="1">
    <location>
        <begin position="46"/>
        <end position="68"/>
    </location>
</feature>
<keyword evidence="1" id="KW-0472">Membrane</keyword>
<dbReference type="HOGENOM" id="CLU_912242_0_0_1"/>
<feature type="transmembrane region" description="Helical" evidence="1">
    <location>
        <begin position="257"/>
        <end position="275"/>
    </location>
</feature>
<dbReference type="GeneID" id="26262316"/>
<keyword evidence="3" id="KW-1185">Reference proteome</keyword>
<proteinExistence type="predicted"/>